<protein>
    <submittedName>
        <fullName evidence="1">Uncharacterized protein</fullName>
    </submittedName>
</protein>
<sequence length="220" mass="25088">MISTREIRITVEIVGEPPENSSFSCSVAIADQLLIDHRLTVGRSSPPSCESRCSSTASRRLLSAVLLRHTHTRGSLIRTFTDDAPQRWCFLIPSMSSYRIVIYPEKVKFAKEHYDVMKKFEAQHHPDIWKWIMDKVGRSENLEILDVSEEACVFAITLAEKHPNNKLTIASRGEKPSFDLPSNVTYKRVDFQKSFADIEDVGVSFYLPLYVTRELVPALK</sequence>
<gene>
    <name evidence="1" type="primary">Acey_s0386.g437</name>
    <name evidence="1" type="ORF">Y032_0386g437</name>
</gene>
<proteinExistence type="predicted"/>
<dbReference type="AlphaFoldDB" id="A0A016RSP3"/>
<organism evidence="1 2">
    <name type="scientific">Ancylostoma ceylanicum</name>
    <dbReference type="NCBI Taxonomy" id="53326"/>
    <lineage>
        <taxon>Eukaryota</taxon>
        <taxon>Metazoa</taxon>
        <taxon>Ecdysozoa</taxon>
        <taxon>Nematoda</taxon>
        <taxon>Chromadorea</taxon>
        <taxon>Rhabditida</taxon>
        <taxon>Rhabditina</taxon>
        <taxon>Rhabditomorpha</taxon>
        <taxon>Strongyloidea</taxon>
        <taxon>Ancylostomatidae</taxon>
        <taxon>Ancylostomatinae</taxon>
        <taxon>Ancylostoma</taxon>
    </lineage>
</organism>
<evidence type="ECO:0000313" key="2">
    <source>
        <dbReference type="Proteomes" id="UP000024635"/>
    </source>
</evidence>
<keyword evidence="2" id="KW-1185">Reference proteome</keyword>
<reference evidence="2" key="1">
    <citation type="journal article" date="2015" name="Nat. Genet.">
        <title>The genome and transcriptome of the zoonotic hookworm Ancylostoma ceylanicum identify infection-specific gene families.</title>
        <authorList>
            <person name="Schwarz E.M."/>
            <person name="Hu Y."/>
            <person name="Antoshechkin I."/>
            <person name="Miller M.M."/>
            <person name="Sternberg P.W."/>
            <person name="Aroian R.V."/>
        </authorList>
    </citation>
    <scope>NUCLEOTIDE SEQUENCE</scope>
    <source>
        <strain evidence="2">HY135</strain>
    </source>
</reference>
<name>A0A016RSP3_9BILA</name>
<accession>A0A016RSP3</accession>
<evidence type="ECO:0000313" key="1">
    <source>
        <dbReference type="EMBL" id="EYB81348.1"/>
    </source>
</evidence>
<dbReference type="EMBL" id="JARK01001722">
    <property type="protein sequence ID" value="EYB81348.1"/>
    <property type="molecule type" value="Genomic_DNA"/>
</dbReference>
<dbReference type="Proteomes" id="UP000024635">
    <property type="component" value="Unassembled WGS sequence"/>
</dbReference>
<dbReference type="OrthoDB" id="5832486at2759"/>
<comment type="caution">
    <text evidence="1">The sequence shown here is derived from an EMBL/GenBank/DDBJ whole genome shotgun (WGS) entry which is preliminary data.</text>
</comment>